<evidence type="ECO:0000256" key="1">
    <source>
        <dbReference type="SAM" id="MobiDB-lite"/>
    </source>
</evidence>
<sequence length="60" mass="6656">MHRDEFPKSRTGQISDGTDDPDAFFPNFRDLAGSLRNGIAGAAIRRHCASEIFQQQHIVG</sequence>
<dbReference type="Proteomes" id="UP000094342">
    <property type="component" value="Unassembled WGS sequence"/>
</dbReference>
<gene>
    <name evidence="2" type="ORF">A8M32_06275</name>
</gene>
<reference evidence="3" key="1">
    <citation type="submission" date="2016-05" db="EMBL/GenBank/DDBJ databases">
        <authorList>
            <person name="Li Y."/>
        </authorList>
    </citation>
    <scope>NUCLEOTIDE SEQUENCE [LARGE SCALE GENOMIC DNA]</scope>
    <source>
        <strain evidence="3">YIC4027</strain>
    </source>
</reference>
<dbReference type="EMBL" id="LYBW01000047">
    <property type="protein sequence ID" value="ODR92243.1"/>
    <property type="molecule type" value="Genomic_DNA"/>
</dbReference>
<proteinExistence type="predicted"/>
<comment type="caution">
    <text evidence="2">The sequence shown here is derived from an EMBL/GenBank/DDBJ whole genome shotgun (WGS) entry which is preliminary data.</text>
</comment>
<feature type="region of interest" description="Disordered" evidence="1">
    <location>
        <begin position="1"/>
        <end position="22"/>
    </location>
</feature>
<organism evidence="2 3">
    <name type="scientific">Sinorhizobium alkalisoli</name>
    <dbReference type="NCBI Taxonomy" id="1752398"/>
    <lineage>
        <taxon>Bacteria</taxon>
        <taxon>Pseudomonadati</taxon>
        <taxon>Pseudomonadota</taxon>
        <taxon>Alphaproteobacteria</taxon>
        <taxon>Hyphomicrobiales</taxon>
        <taxon>Rhizobiaceae</taxon>
        <taxon>Sinorhizobium/Ensifer group</taxon>
        <taxon>Sinorhizobium</taxon>
    </lineage>
</organism>
<keyword evidence="3" id="KW-1185">Reference proteome</keyword>
<evidence type="ECO:0000313" key="2">
    <source>
        <dbReference type="EMBL" id="ODR92243.1"/>
    </source>
</evidence>
<dbReference type="AlphaFoldDB" id="A0A1E3VF74"/>
<accession>A0A1E3VF74</accession>
<name>A0A1E3VF74_9HYPH</name>
<evidence type="ECO:0000313" key="3">
    <source>
        <dbReference type="Proteomes" id="UP000094342"/>
    </source>
</evidence>
<protein>
    <submittedName>
        <fullName evidence="2">Uncharacterized protein</fullName>
    </submittedName>
</protein>